<evidence type="ECO:0000256" key="1">
    <source>
        <dbReference type="ARBA" id="ARBA00004141"/>
    </source>
</evidence>
<feature type="compositionally biased region" description="Polar residues" evidence="5">
    <location>
        <begin position="1"/>
        <end position="17"/>
    </location>
</feature>
<sequence>MSSSDTYDNGLNGQNNRVSEDPRNRSRTATDQRTQTPTYQNAREYAQALRPWLWQYHSSYAMHSFAMNCAMQMQAMSHFAYTNSLNNNYCSAVPSTYLRSRNDPYANRRPHNQPNGQVQNENAQQARQGAGDQPADGQAGVVLKIPTFWKRVAAELIDFTFLFYIKMTVSFFLMTEFSLDQLSFLASDDIFDSFSELDYDRAFAITFEVIALEIINRVLITFFETMCICRTVGNGVAIGATPGKRLMNLRVVSCESVQTVGDGQVRVVPAGNVSFKNAFLRSVIKNFTIAFFLPACLTLFFFKHNRTAYDVVSHTIVVEDRA</sequence>
<comment type="subcellular location">
    <subcellularLocation>
        <location evidence="1">Membrane</location>
        <topology evidence="1">Multi-pass membrane protein</topology>
    </subcellularLocation>
</comment>
<feature type="transmembrane region" description="Helical" evidence="6">
    <location>
        <begin position="283"/>
        <end position="302"/>
    </location>
</feature>
<dbReference type="PANTHER" id="PTHR13659">
    <property type="entry name" value="AUTOSOMAL HIGHLY CONSERVED PROTEIN"/>
    <property type="match status" value="1"/>
</dbReference>
<evidence type="ECO:0000313" key="9">
    <source>
        <dbReference type="Proteomes" id="UP000735302"/>
    </source>
</evidence>
<feature type="region of interest" description="Disordered" evidence="5">
    <location>
        <begin position="1"/>
        <end position="40"/>
    </location>
</feature>
<feature type="compositionally biased region" description="Polar residues" evidence="5">
    <location>
        <begin position="31"/>
        <end position="40"/>
    </location>
</feature>
<keyword evidence="3 6" id="KW-1133">Transmembrane helix</keyword>
<dbReference type="Proteomes" id="UP000735302">
    <property type="component" value="Unassembled WGS sequence"/>
</dbReference>
<reference evidence="8 9" key="1">
    <citation type="journal article" date="2021" name="Elife">
        <title>Chloroplast acquisition without the gene transfer in kleptoplastic sea slugs, Plakobranchus ocellatus.</title>
        <authorList>
            <person name="Maeda T."/>
            <person name="Takahashi S."/>
            <person name="Yoshida T."/>
            <person name="Shimamura S."/>
            <person name="Takaki Y."/>
            <person name="Nagai Y."/>
            <person name="Toyoda A."/>
            <person name="Suzuki Y."/>
            <person name="Arimoto A."/>
            <person name="Ishii H."/>
            <person name="Satoh N."/>
            <person name="Nishiyama T."/>
            <person name="Hasebe M."/>
            <person name="Maruyama T."/>
            <person name="Minagawa J."/>
            <person name="Obokata J."/>
            <person name="Shigenobu S."/>
        </authorList>
    </citation>
    <scope>NUCLEOTIDE SEQUENCE [LARGE SCALE GENOMIC DNA]</scope>
</reference>
<keyword evidence="9" id="KW-1185">Reference proteome</keyword>
<evidence type="ECO:0000313" key="8">
    <source>
        <dbReference type="EMBL" id="GFN78000.1"/>
    </source>
</evidence>
<accession>A0AAV3Y465</accession>
<dbReference type="Pfam" id="PF06271">
    <property type="entry name" value="RDD"/>
    <property type="match status" value="1"/>
</dbReference>
<proteinExistence type="predicted"/>
<evidence type="ECO:0000256" key="6">
    <source>
        <dbReference type="SAM" id="Phobius"/>
    </source>
</evidence>
<evidence type="ECO:0000256" key="5">
    <source>
        <dbReference type="SAM" id="MobiDB-lite"/>
    </source>
</evidence>
<evidence type="ECO:0000256" key="3">
    <source>
        <dbReference type="ARBA" id="ARBA00022989"/>
    </source>
</evidence>
<comment type="caution">
    <text evidence="8">The sequence shown here is derived from an EMBL/GenBank/DDBJ whole genome shotgun (WGS) entry which is preliminary data.</text>
</comment>
<dbReference type="InterPro" id="IPR010432">
    <property type="entry name" value="RDD"/>
</dbReference>
<keyword evidence="4 6" id="KW-0472">Membrane</keyword>
<organism evidence="8 9">
    <name type="scientific">Plakobranchus ocellatus</name>
    <dbReference type="NCBI Taxonomy" id="259542"/>
    <lineage>
        <taxon>Eukaryota</taxon>
        <taxon>Metazoa</taxon>
        <taxon>Spiralia</taxon>
        <taxon>Lophotrochozoa</taxon>
        <taxon>Mollusca</taxon>
        <taxon>Gastropoda</taxon>
        <taxon>Heterobranchia</taxon>
        <taxon>Euthyneura</taxon>
        <taxon>Panpulmonata</taxon>
        <taxon>Sacoglossa</taxon>
        <taxon>Placobranchoidea</taxon>
        <taxon>Plakobranchidae</taxon>
        <taxon>Plakobranchus</taxon>
    </lineage>
</organism>
<dbReference type="InterPro" id="IPR039871">
    <property type="entry name" value="FAM8A1"/>
</dbReference>
<feature type="domain" description="RDD" evidence="7">
    <location>
        <begin position="146"/>
        <end position="312"/>
    </location>
</feature>
<gene>
    <name evidence="8" type="ORF">PoB_000450600</name>
</gene>
<evidence type="ECO:0000256" key="4">
    <source>
        <dbReference type="ARBA" id="ARBA00023136"/>
    </source>
</evidence>
<evidence type="ECO:0000259" key="7">
    <source>
        <dbReference type="Pfam" id="PF06271"/>
    </source>
</evidence>
<dbReference type="PANTHER" id="PTHR13659:SF5">
    <property type="entry name" value="PROTEIN FAM8A1"/>
    <property type="match status" value="1"/>
</dbReference>
<dbReference type="AlphaFoldDB" id="A0AAV3Y465"/>
<keyword evidence="2 6" id="KW-0812">Transmembrane</keyword>
<feature type="compositionally biased region" description="Polar residues" evidence="5">
    <location>
        <begin position="112"/>
        <end position="122"/>
    </location>
</feature>
<name>A0AAV3Y465_9GAST</name>
<evidence type="ECO:0000256" key="2">
    <source>
        <dbReference type="ARBA" id="ARBA00022692"/>
    </source>
</evidence>
<protein>
    <submittedName>
        <fullName evidence="8">Protein fam8a1</fullName>
    </submittedName>
</protein>
<feature type="compositionally biased region" description="Basic and acidic residues" evidence="5">
    <location>
        <begin position="18"/>
        <end position="30"/>
    </location>
</feature>
<dbReference type="EMBL" id="BLXT01000527">
    <property type="protein sequence ID" value="GFN78000.1"/>
    <property type="molecule type" value="Genomic_DNA"/>
</dbReference>
<dbReference type="GO" id="GO:0016020">
    <property type="term" value="C:membrane"/>
    <property type="evidence" value="ECO:0007669"/>
    <property type="project" value="UniProtKB-SubCell"/>
</dbReference>
<feature type="region of interest" description="Disordered" evidence="5">
    <location>
        <begin position="101"/>
        <end position="136"/>
    </location>
</feature>
<feature type="compositionally biased region" description="Low complexity" evidence="5">
    <location>
        <begin position="123"/>
        <end position="136"/>
    </location>
</feature>